<dbReference type="AlphaFoldDB" id="A0A4R1KCR7"/>
<proteinExistence type="predicted"/>
<organism evidence="8 9">
    <name type="scientific">Seleniivibrio woodruffii</name>
    <dbReference type="NCBI Taxonomy" id="1078050"/>
    <lineage>
        <taxon>Bacteria</taxon>
        <taxon>Pseudomonadati</taxon>
        <taxon>Deferribacterota</taxon>
        <taxon>Deferribacteres</taxon>
        <taxon>Deferribacterales</taxon>
        <taxon>Geovibrionaceae</taxon>
        <taxon>Seleniivibrio</taxon>
    </lineage>
</organism>
<feature type="transmembrane region" description="Helical" evidence="6">
    <location>
        <begin position="256"/>
        <end position="275"/>
    </location>
</feature>
<evidence type="ECO:0000256" key="6">
    <source>
        <dbReference type="SAM" id="Phobius"/>
    </source>
</evidence>
<comment type="subcellular location">
    <subcellularLocation>
        <location evidence="1">Cell membrane</location>
        <topology evidence="1">Multi-pass membrane protein</topology>
    </subcellularLocation>
</comment>
<dbReference type="GO" id="GO:0005886">
    <property type="term" value="C:plasma membrane"/>
    <property type="evidence" value="ECO:0007669"/>
    <property type="project" value="UniProtKB-SubCell"/>
</dbReference>
<accession>A0A4R1KCR7</accession>
<keyword evidence="9" id="KW-1185">Reference proteome</keyword>
<dbReference type="Proteomes" id="UP000294614">
    <property type="component" value="Unassembled WGS sequence"/>
</dbReference>
<protein>
    <submittedName>
        <fullName evidence="8">Subunit length determinant protein</fullName>
    </submittedName>
</protein>
<evidence type="ECO:0000313" key="9">
    <source>
        <dbReference type="Proteomes" id="UP000294614"/>
    </source>
</evidence>
<dbReference type="InterPro" id="IPR050445">
    <property type="entry name" value="Bact_polysacc_biosynth/exp"/>
</dbReference>
<feature type="transmembrane region" description="Helical" evidence="6">
    <location>
        <begin position="27"/>
        <end position="45"/>
    </location>
</feature>
<feature type="domain" description="Polysaccharide chain length determinant N-terminal" evidence="7">
    <location>
        <begin position="11"/>
        <end position="108"/>
    </location>
</feature>
<name>A0A4R1KCR7_9BACT</name>
<dbReference type="Gene3D" id="3.30.1890.10">
    <property type="entry name" value="FepE-like"/>
    <property type="match status" value="1"/>
</dbReference>
<keyword evidence="2" id="KW-1003">Cell membrane</keyword>
<dbReference type="Pfam" id="PF02706">
    <property type="entry name" value="Wzz"/>
    <property type="match status" value="1"/>
</dbReference>
<dbReference type="OrthoDB" id="9775724at2"/>
<keyword evidence="4 6" id="KW-1133">Transmembrane helix</keyword>
<keyword evidence="3 6" id="KW-0812">Transmembrane</keyword>
<dbReference type="SUPFAM" id="SSF160355">
    <property type="entry name" value="Bacterial polysaccharide co-polymerase-like"/>
    <property type="match status" value="1"/>
</dbReference>
<gene>
    <name evidence="8" type="ORF">C8D98_0871</name>
</gene>
<evidence type="ECO:0000259" key="7">
    <source>
        <dbReference type="Pfam" id="PF02706"/>
    </source>
</evidence>
<evidence type="ECO:0000256" key="4">
    <source>
        <dbReference type="ARBA" id="ARBA00022989"/>
    </source>
</evidence>
<comment type="caution">
    <text evidence="8">The sequence shown here is derived from an EMBL/GenBank/DDBJ whole genome shotgun (WGS) entry which is preliminary data.</text>
</comment>
<evidence type="ECO:0000256" key="3">
    <source>
        <dbReference type="ARBA" id="ARBA00022692"/>
    </source>
</evidence>
<evidence type="ECO:0000256" key="5">
    <source>
        <dbReference type="ARBA" id="ARBA00023136"/>
    </source>
</evidence>
<evidence type="ECO:0000256" key="2">
    <source>
        <dbReference type="ARBA" id="ARBA00022475"/>
    </source>
</evidence>
<dbReference type="EMBL" id="SMGG01000003">
    <property type="protein sequence ID" value="TCK62346.1"/>
    <property type="molecule type" value="Genomic_DNA"/>
</dbReference>
<dbReference type="GO" id="GO:0004713">
    <property type="term" value="F:protein tyrosine kinase activity"/>
    <property type="evidence" value="ECO:0007669"/>
    <property type="project" value="TreeGrafter"/>
</dbReference>
<evidence type="ECO:0000313" key="8">
    <source>
        <dbReference type="EMBL" id="TCK62346.1"/>
    </source>
</evidence>
<evidence type="ECO:0000256" key="1">
    <source>
        <dbReference type="ARBA" id="ARBA00004651"/>
    </source>
</evidence>
<dbReference type="InterPro" id="IPR003856">
    <property type="entry name" value="LPS_length_determ_N"/>
</dbReference>
<dbReference type="PANTHER" id="PTHR32309">
    <property type="entry name" value="TYROSINE-PROTEIN KINASE"/>
    <property type="match status" value="1"/>
</dbReference>
<dbReference type="RefSeq" id="WP_132872335.1">
    <property type="nucleotide sequence ID" value="NZ_SMGG01000003.1"/>
</dbReference>
<dbReference type="PANTHER" id="PTHR32309:SF13">
    <property type="entry name" value="FERRIC ENTEROBACTIN TRANSPORT PROTEIN FEPE"/>
    <property type="match status" value="1"/>
</dbReference>
<reference evidence="8 9" key="1">
    <citation type="submission" date="2019-03" db="EMBL/GenBank/DDBJ databases">
        <title>Genomic Encyclopedia of Type Strains, Phase IV (KMG-IV): sequencing the most valuable type-strain genomes for metagenomic binning, comparative biology and taxonomic classification.</title>
        <authorList>
            <person name="Goeker M."/>
        </authorList>
    </citation>
    <scope>NUCLEOTIDE SEQUENCE [LARGE SCALE GENOMIC DNA]</scope>
    <source>
        <strain evidence="8 9">DSM 24984</strain>
    </source>
</reference>
<sequence length="283" mass="31256">MNTENSRIEENEIDMLTLVSIIWKRKFLIAGLVFLVSLATVIYVVTQDNMYASTAVLKPVESASSPSLNGLGTLASIAGVSVSSGGSVFGDLSVLLNDRDFLAGFIKKNNLTKKLIEETAFLDTEEFKSNEKFYLSNLMKKNTSLFEDQTTKYITISFQNKNPAIANNVLSLLLKDASEVLRLKQLENVDERIANYKSEIDLTKDITLKSKLSDLVANLIQSKVLANADKYYGFSIISAPSLPDALDKVGPKRAQICIIAFFASMVLSIVGVVWYETLRKSKA</sequence>
<keyword evidence="5 6" id="KW-0472">Membrane</keyword>